<evidence type="ECO:0000256" key="4">
    <source>
        <dbReference type="ARBA" id="ARBA00022827"/>
    </source>
</evidence>
<evidence type="ECO:0000313" key="8">
    <source>
        <dbReference type="EMBL" id="KAF2095355.1"/>
    </source>
</evidence>
<keyword evidence="9" id="KW-1185">Reference proteome</keyword>
<keyword evidence="3" id="KW-0285">Flavoprotein</keyword>
<dbReference type="InterPro" id="IPR050775">
    <property type="entry name" value="FAD-binding_Monooxygenases"/>
</dbReference>
<dbReference type="PANTHER" id="PTHR43098">
    <property type="entry name" value="L-ORNITHINE N(5)-MONOOXYGENASE-RELATED"/>
    <property type="match status" value="1"/>
</dbReference>
<comment type="cofactor">
    <cofactor evidence="1">
        <name>FAD</name>
        <dbReference type="ChEBI" id="CHEBI:57692"/>
    </cofactor>
</comment>
<dbReference type="SUPFAM" id="SSF51905">
    <property type="entry name" value="FAD/NAD(P)-binding domain"/>
    <property type="match status" value="3"/>
</dbReference>
<protein>
    <submittedName>
        <fullName evidence="8">Flavin-binding monooxygenase-like family protein</fullName>
    </submittedName>
</protein>
<keyword evidence="6" id="KW-0560">Oxidoreductase</keyword>
<comment type="similarity">
    <text evidence="2">Belongs to the FAD-binding monooxygenase family.</text>
</comment>
<dbReference type="Gene3D" id="3.50.50.60">
    <property type="entry name" value="FAD/NAD(P)-binding domain"/>
    <property type="match status" value="2"/>
</dbReference>
<proteinExistence type="inferred from homology"/>
<dbReference type="Proteomes" id="UP000799772">
    <property type="component" value="Unassembled WGS sequence"/>
</dbReference>
<dbReference type="InterPro" id="IPR036188">
    <property type="entry name" value="FAD/NAD-bd_sf"/>
</dbReference>
<evidence type="ECO:0000256" key="7">
    <source>
        <dbReference type="SAM" id="MobiDB-lite"/>
    </source>
</evidence>
<evidence type="ECO:0000313" key="9">
    <source>
        <dbReference type="Proteomes" id="UP000799772"/>
    </source>
</evidence>
<dbReference type="OrthoDB" id="66881at2759"/>
<feature type="region of interest" description="Disordered" evidence="7">
    <location>
        <begin position="282"/>
        <end position="310"/>
    </location>
</feature>
<sequence length="633" mass="70383">MKAGVEAAAAEIQQKYANEREKRLRPEGDAQYIDLSKSDKFKHFQEDPWVDPKAAQAEVPDYCKYLIVGAGFGGLLFAVRLIEAGIPASDIRLVDSAGGFGGTWYWNRYPGLMCDVESYIYAPLLEEMGYMPKHRYSYGPELREYAESIVAKWDLKDKAIFRQLVKSATWDNDHEEWVVETESVGAQGSQHNIRAPFVILASGLLNYPKLPGIPGIENFQGHSFHTSRWDYAYTGGSPTDPSLVNLRDKTVGIIGTGATAVQAVPHLAQWAKKLYVFQRTPSSVDTRDNHPTDPQEWQNKITKRGKGWQRERSDNFNARLAHASPETEVDMVSDSWSKISTYCALIGNASEVRPEDIPTYVASLHAQDFVRAERIRARVENIVKDKDTAERLKHWYPTWCKRPTFHDEYLQTYNNPNVKLIDTEGRGVDRATEKGLVVGDKEFDLDVLIFSTGFASPSTGNGSPALRAGIEIKGRDGADLDKRTREAPGTLHGVISRGFPNLFWPGPLQAGVAANQMYVLDQLSTHIAYILAKAAAGVDAKNKVIIEPTAEAEDQWGLRIMSMAARGAAMKGCTPSYMNSEGGLDQIFELPVEIQMQVARVGVWGKGILDYVSVLEQWRAEGKLSGLEVSVAH</sequence>
<evidence type="ECO:0000256" key="2">
    <source>
        <dbReference type="ARBA" id="ARBA00010139"/>
    </source>
</evidence>
<evidence type="ECO:0000256" key="5">
    <source>
        <dbReference type="ARBA" id="ARBA00022857"/>
    </source>
</evidence>
<dbReference type="GO" id="GO:0004497">
    <property type="term" value="F:monooxygenase activity"/>
    <property type="evidence" value="ECO:0007669"/>
    <property type="project" value="UniProtKB-KW"/>
</dbReference>
<reference evidence="8" key="1">
    <citation type="journal article" date="2020" name="Stud. Mycol.">
        <title>101 Dothideomycetes genomes: a test case for predicting lifestyles and emergence of pathogens.</title>
        <authorList>
            <person name="Haridas S."/>
            <person name="Albert R."/>
            <person name="Binder M."/>
            <person name="Bloem J."/>
            <person name="Labutti K."/>
            <person name="Salamov A."/>
            <person name="Andreopoulos B."/>
            <person name="Baker S."/>
            <person name="Barry K."/>
            <person name="Bills G."/>
            <person name="Bluhm B."/>
            <person name="Cannon C."/>
            <person name="Castanera R."/>
            <person name="Culley D."/>
            <person name="Daum C."/>
            <person name="Ezra D."/>
            <person name="Gonzalez J."/>
            <person name="Henrissat B."/>
            <person name="Kuo A."/>
            <person name="Liang C."/>
            <person name="Lipzen A."/>
            <person name="Lutzoni F."/>
            <person name="Magnuson J."/>
            <person name="Mondo S."/>
            <person name="Nolan M."/>
            <person name="Ohm R."/>
            <person name="Pangilinan J."/>
            <person name="Park H.-J."/>
            <person name="Ramirez L."/>
            <person name="Alfaro M."/>
            <person name="Sun H."/>
            <person name="Tritt A."/>
            <person name="Yoshinaga Y."/>
            <person name="Zwiers L.-H."/>
            <person name="Turgeon B."/>
            <person name="Goodwin S."/>
            <person name="Spatafora J."/>
            <person name="Crous P."/>
            <person name="Grigoriev I."/>
        </authorList>
    </citation>
    <scope>NUCLEOTIDE SEQUENCE</scope>
    <source>
        <strain evidence="8">CBS 133067</strain>
    </source>
</reference>
<evidence type="ECO:0000256" key="3">
    <source>
        <dbReference type="ARBA" id="ARBA00022630"/>
    </source>
</evidence>
<dbReference type="AlphaFoldDB" id="A0A9P4I9U2"/>
<keyword evidence="4" id="KW-0274">FAD</keyword>
<keyword evidence="5" id="KW-0521">NADP</keyword>
<name>A0A9P4I9U2_9PEZI</name>
<accession>A0A9P4I9U2</accession>
<evidence type="ECO:0000256" key="1">
    <source>
        <dbReference type="ARBA" id="ARBA00001974"/>
    </source>
</evidence>
<dbReference type="PANTHER" id="PTHR43098:SF2">
    <property type="entry name" value="FAD-BINDING MONOOXYGENASE AUSB-RELATED"/>
    <property type="match status" value="1"/>
</dbReference>
<keyword evidence="8" id="KW-0503">Monooxygenase</keyword>
<dbReference type="Pfam" id="PF13450">
    <property type="entry name" value="NAD_binding_8"/>
    <property type="match status" value="1"/>
</dbReference>
<evidence type="ECO:0000256" key="6">
    <source>
        <dbReference type="ARBA" id="ARBA00023002"/>
    </source>
</evidence>
<organism evidence="8 9">
    <name type="scientific">Rhizodiscina lignyota</name>
    <dbReference type="NCBI Taxonomy" id="1504668"/>
    <lineage>
        <taxon>Eukaryota</taxon>
        <taxon>Fungi</taxon>
        <taxon>Dikarya</taxon>
        <taxon>Ascomycota</taxon>
        <taxon>Pezizomycotina</taxon>
        <taxon>Dothideomycetes</taxon>
        <taxon>Pleosporomycetidae</taxon>
        <taxon>Aulographales</taxon>
        <taxon>Rhizodiscinaceae</taxon>
        <taxon>Rhizodiscina</taxon>
    </lineage>
</organism>
<gene>
    <name evidence="8" type="ORF">NA57DRAFT_67804</name>
</gene>
<dbReference type="EMBL" id="ML978131">
    <property type="protein sequence ID" value="KAF2095355.1"/>
    <property type="molecule type" value="Genomic_DNA"/>
</dbReference>
<comment type="caution">
    <text evidence="8">The sequence shown here is derived from an EMBL/GenBank/DDBJ whole genome shotgun (WGS) entry which is preliminary data.</text>
</comment>